<accession>A0A3S3QJL1</accession>
<dbReference type="AlphaFoldDB" id="A0A3S3QJL1"/>
<reference evidence="1 2" key="1">
    <citation type="journal article" date="2019" name="Nat. Plants">
        <title>Stout camphor tree genome fills gaps in understanding of flowering plant genome evolution.</title>
        <authorList>
            <person name="Chaw S.M."/>
            <person name="Liu Y.C."/>
            <person name="Wu Y.W."/>
            <person name="Wang H.Y."/>
            <person name="Lin C.I."/>
            <person name="Wu C.S."/>
            <person name="Ke H.M."/>
            <person name="Chang L.Y."/>
            <person name="Hsu C.Y."/>
            <person name="Yang H.T."/>
            <person name="Sudianto E."/>
            <person name="Hsu M.H."/>
            <person name="Wu K.P."/>
            <person name="Wang L.N."/>
            <person name="Leebens-Mack J.H."/>
            <person name="Tsai I.J."/>
        </authorList>
    </citation>
    <scope>NUCLEOTIDE SEQUENCE [LARGE SCALE GENOMIC DNA]</scope>
    <source>
        <strain evidence="2">cv. Chaw 1501</strain>
        <tissue evidence="1">Young leaves</tissue>
    </source>
</reference>
<dbReference type="EMBL" id="QPKB01000005">
    <property type="protein sequence ID" value="RWR86114.1"/>
    <property type="molecule type" value="Genomic_DNA"/>
</dbReference>
<sequence length="111" mass="12617">MLQGNFLSFVRISSLPFHSTLVNALPPFQLGTTRLGSSRLSSSFEPIISRHDLKQKQTIWSDLRKVEDFVDLVDALIERFAEGDLRFFCFGFLLLSTCDQIGSLLKESLDF</sequence>
<dbReference type="Proteomes" id="UP000283530">
    <property type="component" value="Unassembled WGS sequence"/>
</dbReference>
<keyword evidence="2" id="KW-1185">Reference proteome</keyword>
<evidence type="ECO:0000313" key="1">
    <source>
        <dbReference type="EMBL" id="RWR86114.1"/>
    </source>
</evidence>
<name>A0A3S3QJL1_9MAGN</name>
<comment type="caution">
    <text evidence="1">The sequence shown here is derived from an EMBL/GenBank/DDBJ whole genome shotgun (WGS) entry which is preliminary data.</text>
</comment>
<evidence type="ECO:0000313" key="2">
    <source>
        <dbReference type="Proteomes" id="UP000283530"/>
    </source>
</evidence>
<protein>
    <submittedName>
        <fullName evidence="1">Uncharacterized protein</fullName>
    </submittedName>
</protein>
<gene>
    <name evidence="1" type="ORF">CKAN_01499700</name>
</gene>
<organism evidence="1 2">
    <name type="scientific">Cinnamomum micranthum f. kanehirae</name>
    <dbReference type="NCBI Taxonomy" id="337451"/>
    <lineage>
        <taxon>Eukaryota</taxon>
        <taxon>Viridiplantae</taxon>
        <taxon>Streptophyta</taxon>
        <taxon>Embryophyta</taxon>
        <taxon>Tracheophyta</taxon>
        <taxon>Spermatophyta</taxon>
        <taxon>Magnoliopsida</taxon>
        <taxon>Magnoliidae</taxon>
        <taxon>Laurales</taxon>
        <taxon>Lauraceae</taxon>
        <taxon>Cinnamomum</taxon>
    </lineage>
</organism>
<proteinExistence type="predicted"/>